<sequence length="100" mass="10684">MNLNFRKKKHSPVLYMDTSMILIIVLPIVFLLFMSYLVSGSWTFKPSNLITTNSYSGLSTRGGGSKANSTVFLLLTISIGVAVILLLFAKGGGGGIAKLA</sequence>
<keyword evidence="1" id="KW-0472">Membrane</keyword>
<dbReference type="AlphaFoldDB" id="A0A6C0DBD4"/>
<name>A0A6C0DBD4_9ZZZZ</name>
<protein>
    <submittedName>
        <fullName evidence="2">Uncharacterized protein</fullName>
    </submittedName>
</protein>
<feature type="transmembrane region" description="Helical" evidence="1">
    <location>
        <begin position="20"/>
        <end position="38"/>
    </location>
</feature>
<keyword evidence="1" id="KW-1133">Transmembrane helix</keyword>
<accession>A0A6C0DBD4</accession>
<dbReference type="EMBL" id="MN739553">
    <property type="protein sequence ID" value="QHT12935.1"/>
    <property type="molecule type" value="Genomic_DNA"/>
</dbReference>
<evidence type="ECO:0000313" key="2">
    <source>
        <dbReference type="EMBL" id="QHT12935.1"/>
    </source>
</evidence>
<feature type="transmembrane region" description="Helical" evidence="1">
    <location>
        <begin position="71"/>
        <end position="89"/>
    </location>
</feature>
<proteinExistence type="predicted"/>
<keyword evidence="1" id="KW-0812">Transmembrane</keyword>
<reference evidence="2" key="1">
    <citation type="journal article" date="2020" name="Nature">
        <title>Giant virus diversity and host interactions through global metagenomics.</title>
        <authorList>
            <person name="Schulz F."/>
            <person name="Roux S."/>
            <person name="Paez-Espino D."/>
            <person name="Jungbluth S."/>
            <person name="Walsh D.A."/>
            <person name="Denef V.J."/>
            <person name="McMahon K.D."/>
            <person name="Konstantinidis K.T."/>
            <person name="Eloe-Fadrosh E.A."/>
            <person name="Kyrpides N.C."/>
            <person name="Woyke T."/>
        </authorList>
    </citation>
    <scope>NUCLEOTIDE SEQUENCE</scope>
    <source>
        <strain evidence="2">GVMAG-M-3300023174-130</strain>
    </source>
</reference>
<evidence type="ECO:0000256" key="1">
    <source>
        <dbReference type="SAM" id="Phobius"/>
    </source>
</evidence>
<organism evidence="2">
    <name type="scientific">viral metagenome</name>
    <dbReference type="NCBI Taxonomy" id="1070528"/>
    <lineage>
        <taxon>unclassified sequences</taxon>
        <taxon>metagenomes</taxon>
        <taxon>organismal metagenomes</taxon>
    </lineage>
</organism>